<dbReference type="InterPro" id="IPR010134">
    <property type="entry name" value="PHA_reg_PhaR"/>
</dbReference>
<dbReference type="RefSeq" id="WP_160609626.1">
    <property type="nucleotide sequence ID" value="NZ_WTZA01000001.1"/>
</dbReference>
<comment type="caution">
    <text evidence="4">The sequence shown here is derived from an EMBL/GenBank/DDBJ whole genome shotgun (WGS) entry which is preliminary data.</text>
</comment>
<evidence type="ECO:0000313" key="5">
    <source>
        <dbReference type="Proteomes" id="UP000439522"/>
    </source>
</evidence>
<name>A0A6I4TBN1_9SPHN</name>
<feature type="region of interest" description="Disordered" evidence="1">
    <location>
        <begin position="149"/>
        <end position="180"/>
    </location>
</feature>
<organism evidence="4 5">
    <name type="scientific">Tsuneonella aeria</name>
    <dbReference type="NCBI Taxonomy" id="1837929"/>
    <lineage>
        <taxon>Bacteria</taxon>
        <taxon>Pseudomonadati</taxon>
        <taxon>Pseudomonadota</taxon>
        <taxon>Alphaproteobacteria</taxon>
        <taxon>Sphingomonadales</taxon>
        <taxon>Erythrobacteraceae</taxon>
        <taxon>Tsuneonella</taxon>
    </lineage>
</organism>
<dbReference type="InterPro" id="IPR012909">
    <property type="entry name" value="PHA_DNA-bd_N"/>
</dbReference>
<evidence type="ECO:0000259" key="3">
    <source>
        <dbReference type="Pfam" id="PF07879"/>
    </source>
</evidence>
<keyword evidence="5" id="KW-1185">Reference proteome</keyword>
<feature type="domain" description="PHB accumulation regulatory" evidence="2">
    <location>
        <begin position="77"/>
        <end position="116"/>
    </location>
</feature>
<dbReference type="Pfam" id="PF07879">
    <property type="entry name" value="PHB_acc_N"/>
    <property type="match status" value="1"/>
</dbReference>
<accession>A0A6I4TBN1</accession>
<dbReference type="InterPro" id="IPR007897">
    <property type="entry name" value="PHB_accumulat"/>
</dbReference>
<dbReference type="Proteomes" id="UP000439522">
    <property type="component" value="Unassembled WGS sequence"/>
</dbReference>
<dbReference type="AlphaFoldDB" id="A0A6I4TBN1"/>
<evidence type="ECO:0000256" key="1">
    <source>
        <dbReference type="SAM" id="MobiDB-lite"/>
    </source>
</evidence>
<dbReference type="Pfam" id="PF05233">
    <property type="entry name" value="PHB_acc"/>
    <property type="match status" value="1"/>
</dbReference>
<dbReference type="NCBIfam" id="TIGR01848">
    <property type="entry name" value="PHA_reg_PhaR"/>
    <property type="match status" value="1"/>
</dbReference>
<feature type="domain" description="PHA accumulation regulator DNA-binding N-terminal" evidence="3">
    <location>
        <begin position="13"/>
        <end position="72"/>
    </location>
</feature>
<dbReference type="GO" id="GO:0006355">
    <property type="term" value="P:regulation of DNA-templated transcription"/>
    <property type="evidence" value="ECO:0007669"/>
    <property type="project" value="InterPro"/>
</dbReference>
<sequence length="196" mass="21327">MARRTESSDGVTIIKKYANRRLYNTASSSYITLDDLAKMTRDGVEFRVLDAKTGEEITHSILTQIIMEEEASGEQMLPVSFLRQLISMYGNSMQAMMPGYLDAMMANFRDNQTKLQDAFQGGGGANPLARIAETNLAMMRAATEALVPRRGDAAGTASTAKPVEPEAPAGDDGRDELAELRAQMAAMQKKLDALGK</sequence>
<evidence type="ECO:0000313" key="4">
    <source>
        <dbReference type="EMBL" id="MXO73808.1"/>
    </source>
</evidence>
<reference evidence="4 5" key="1">
    <citation type="submission" date="2019-12" db="EMBL/GenBank/DDBJ databases">
        <title>Genomic-based taxomic classification of the family Erythrobacteraceae.</title>
        <authorList>
            <person name="Xu L."/>
        </authorList>
    </citation>
    <scope>NUCLEOTIDE SEQUENCE [LARGE SCALE GENOMIC DNA]</scope>
    <source>
        <strain evidence="4 5">100921-2</strain>
    </source>
</reference>
<dbReference type="EMBL" id="WTZA01000001">
    <property type="protein sequence ID" value="MXO73808.1"/>
    <property type="molecule type" value="Genomic_DNA"/>
</dbReference>
<evidence type="ECO:0000259" key="2">
    <source>
        <dbReference type="Pfam" id="PF05233"/>
    </source>
</evidence>
<dbReference type="OrthoDB" id="9795345at2"/>
<protein>
    <submittedName>
        <fullName evidence="4">Polyhydroxyalkanoate synthesis repressor PhaR</fullName>
    </submittedName>
</protein>
<gene>
    <name evidence="4" type="primary">phaR</name>
    <name evidence="4" type="ORF">GRI40_01035</name>
</gene>
<proteinExistence type="predicted"/>